<protein>
    <submittedName>
        <fullName evidence="3">Uncharacterized protein</fullName>
    </submittedName>
</protein>
<keyword evidence="4" id="KW-1185">Reference proteome</keyword>
<feature type="region of interest" description="Disordered" evidence="1">
    <location>
        <begin position="47"/>
        <end position="75"/>
    </location>
</feature>
<evidence type="ECO:0000256" key="2">
    <source>
        <dbReference type="SAM" id="Phobius"/>
    </source>
</evidence>
<proteinExistence type="predicted"/>
<accession>A0ABW2XJY3</accession>
<name>A0ABW2XJY3_9ACTN</name>
<sequence>MVEREQPTEDEEPPRRSRFKTIGEVLGLIAAVATVVGLVVQVLTSMNDPDPKPTPSPDGGSPSPPTGTPDRNYQLSWDGSVRISLNERVDLDVRPPSPSPVDDNWAVSGPDTDNPQGALLAPRQGGVTSWGPSRPPTPAECRTVLAQGKRHIFGFTAPPSYLCLITPQGKLGRLQYVSSNGTGYQTYYEFQITLWLIQ</sequence>
<evidence type="ECO:0000256" key="1">
    <source>
        <dbReference type="SAM" id="MobiDB-lite"/>
    </source>
</evidence>
<dbReference type="EMBL" id="JBHTGP010000011">
    <property type="protein sequence ID" value="MFD0686822.1"/>
    <property type="molecule type" value="Genomic_DNA"/>
</dbReference>
<keyword evidence="2" id="KW-0472">Membrane</keyword>
<feature type="region of interest" description="Disordered" evidence="1">
    <location>
        <begin position="88"/>
        <end position="114"/>
    </location>
</feature>
<evidence type="ECO:0000313" key="3">
    <source>
        <dbReference type="EMBL" id="MFD0686822.1"/>
    </source>
</evidence>
<evidence type="ECO:0000313" key="4">
    <source>
        <dbReference type="Proteomes" id="UP001597063"/>
    </source>
</evidence>
<keyword evidence="2" id="KW-1133">Transmembrane helix</keyword>
<reference evidence="4" key="1">
    <citation type="journal article" date="2019" name="Int. J. Syst. Evol. Microbiol.">
        <title>The Global Catalogue of Microorganisms (GCM) 10K type strain sequencing project: providing services to taxonomists for standard genome sequencing and annotation.</title>
        <authorList>
            <consortium name="The Broad Institute Genomics Platform"/>
            <consortium name="The Broad Institute Genome Sequencing Center for Infectious Disease"/>
            <person name="Wu L."/>
            <person name="Ma J."/>
        </authorList>
    </citation>
    <scope>NUCLEOTIDE SEQUENCE [LARGE SCALE GENOMIC DNA]</scope>
    <source>
        <strain evidence="4">JCM 9371</strain>
    </source>
</reference>
<comment type="caution">
    <text evidence="3">The sequence shown here is derived from an EMBL/GenBank/DDBJ whole genome shotgun (WGS) entry which is preliminary data.</text>
</comment>
<organism evidence="3 4">
    <name type="scientific">Actinomadura fibrosa</name>
    <dbReference type="NCBI Taxonomy" id="111802"/>
    <lineage>
        <taxon>Bacteria</taxon>
        <taxon>Bacillati</taxon>
        <taxon>Actinomycetota</taxon>
        <taxon>Actinomycetes</taxon>
        <taxon>Streptosporangiales</taxon>
        <taxon>Thermomonosporaceae</taxon>
        <taxon>Actinomadura</taxon>
    </lineage>
</organism>
<feature type="compositionally biased region" description="Pro residues" evidence="1">
    <location>
        <begin position="52"/>
        <end position="67"/>
    </location>
</feature>
<dbReference type="Proteomes" id="UP001597063">
    <property type="component" value="Unassembled WGS sequence"/>
</dbReference>
<keyword evidence="2" id="KW-0812">Transmembrane</keyword>
<dbReference type="RefSeq" id="WP_131760326.1">
    <property type="nucleotide sequence ID" value="NZ_CAACUY010000111.1"/>
</dbReference>
<feature type="transmembrane region" description="Helical" evidence="2">
    <location>
        <begin position="25"/>
        <end position="44"/>
    </location>
</feature>
<gene>
    <name evidence="3" type="ORF">ACFQZM_20150</name>
</gene>